<dbReference type="Pfam" id="PF13439">
    <property type="entry name" value="Glyco_transf_4"/>
    <property type="match status" value="1"/>
</dbReference>
<evidence type="ECO:0000259" key="1">
    <source>
        <dbReference type="Pfam" id="PF00534"/>
    </source>
</evidence>
<sequence>MNILNVNISIDALSGGGTAERTYQMSRYLAKQNYKCTILTLTSNLTEKNYEELKNVNLIMLPYLSRRFYLPKGGLKRIRDAVRDADVIHLMNHWTFLNAIVYLFARFYQKPYVVCPAGALNIFGRSRFIKQFFNRMIGTKIIQNAQGHIAIAENEFDQYQSYGVDKQQITLIPNGVVVEDFKPEQNRSSTLNLPPNYILFMGRLNYIKGPDLLLEAFAKLPEEYKNYHLVFAGPDEGMKASLENRAKELQLLNNVHFTGSVSGMDKIDAYRGASFLVVPSRKEAMSIVVAEAGVFAKPALITDQCGFDALETIQGGYVVPATAESLAEGLVKIIKEPTKFQMGQNLKQFIIEHYTWDSVGKKIVRLYETLC</sequence>
<evidence type="ECO:0000259" key="2">
    <source>
        <dbReference type="Pfam" id="PF13439"/>
    </source>
</evidence>
<reference evidence="3 4" key="1">
    <citation type="submission" date="2015-11" db="EMBL/GenBank/DDBJ databases">
        <title>Genomic analysis of 38 Legionella species identifies large and diverse effector repertoires.</title>
        <authorList>
            <person name="Burstein D."/>
            <person name="Amaro F."/>
            <person name="Zusman T."/>
            <person name="Lifshitz Z."/>
            <person name="Cohen O."/>
            <person name="Gilbert J.A."/>
            <person name="Pupko T."/>
            <person name="Shuman H.A."/>
            <person name="Segal G."/>
        </authorList>
    </citation>
    <scope>NUCLEOTIDE SEQUENCE [LARGE SCALE GENOMIC DNA]</scope>
    <source>
        <strain evidence="3 4">BL-540</strain>
    </source>
</reference>
<accession>A0A0W0VFT0</accession>
<dbReference type="AlphaFoldDB" id="A0A0W0VFT0"/>
<gene>
    <name evidence="3" type="ORF">Ljor_0190</name>
</gene>
<dbReference type="GO" id="GO:0016757">
    <property type="term" value="F:glycosyltransferase activity"/>
    <property type="evidence" value="ECO:0007669"/>
    <property type="project" value="InterPro"/>
</dbReference>
<protein>
    <submittedName>
        <fullName evidence="3">Putative Starch synthase</fullName>
    </submittedName>
</protein>
<dbReference type="EMBL" id="LNYJ01000003">
    <property type="protein sequence ID" value="KTD18967.1"/>
    <property type="molecule type" value="Genomic_DNA"/>
</dbReference>
<dbReference type="SUPFAM" id="SSF53756">
    <property type="entry name" value="UDP-Glycosyltransferase/glycogen phosphorylase"/>
    <property type="match status" value="1"/>
</dbReference>
<evidence type="ECO:0000313" key="4">
    <source>
        <dbReference type="Proteomes" id="UP000055035"/>
    </source>
</evidence>
<dbReference type="Proteomes" id="UP000055035">
    <property type="component" value="Unassembled WGS sequence"/>
</dbReference>
<comment type="caution">
    <text evidence="3">The sequence shown here is derived from an EMBL/GenBank/DDBJ whole genome shotgun (WGS) entry which is preliminary data.</text>
</comment>
<proteinExistence type="predicted"/>
<organism evidence="3 4">
    <name type="scientific">Legionella jordanis</name>
    <dbReference type="NCBI Taxonomy" id="456"/>
    <lineage>
        <taxon>Bacteria</taxon>
        <taxon>Pseudomonadati</taxon>
        <taxon>Pseudomonadota</taxon>
        <taxon>Gammaproteobacteria</taxon>
        <taxon>Legionellales</taxon>
        <taxon>Legionellaceae</taxon>
        <taxon>Legionella</taxon>
    </lineage>
</organism>
<dbReference type="GO" id="GO:1901135">
    <property type="term" value="P:carbohydrate derivative metabolic process"/>
    <property type="evidence" value="ECO:0007669"/>
    <property type="project" value="UniProtKB-ARBA"/>
</dbReference>
<feature type="domain" description="Glycosyl transferase family 1" evidence="1">
    <location>
        <begin position="182"/>
        <end position="339"/>
    </location>
</feature>
<dbReference type="PATRIC" id="fig|456.5.peg.207"/>
<dbReference type="InterPro" id="IPR001296">
    <property type="entry name" value="Glyco_trans_1"/>
</dbReference>
<dbReference type="InterPro" id="IPR028098">
    <property type="entry name" value="Glyco_trans_4-like_N"/>
</dbReference>
<dbReference type="Pfam" id="PF00534">
    <property type="entry name" value="Glycos_transf_1"/>
    <property type="match status" value="1"/>
</dbReference>
<dbReference type="Gene3D" id="3.40.50.2000">
    <property type="entry name" value="Glycogen Phosphorylase B"/>
    <property type="match status" value="2"/>
</dbReference>
<name>A0A0W0VFT0_9GAMM</name>
<dbReference type="STRING" id="456.Ljor_0190"/>
<dbReference type="OrthoDB" id="9764577at2"/>
<dbReference type="PANTHER" id="PTHR12526">
    <property type="entry name" value="GLYCOSYLTRANSFERASE"/>
    <property type="match status" value="1"/>
</dbReference>
<dbReference type="RefSeq" id="WP_058469776.1">
    <property type="nucleotide sequence ID" value="NZ_CAAAIC010000005.1"/>
</dbReference>
<feature type="domain" description="Glycosyltransferase subfamily 4-like N-terminal" evidence="2">
    <location>
        <begin position="16"/>
        <end position="179"/>
    </location>
</feature>
<keyword evidence="4" id="KW-1185">Reference proteome</keyword>
<evidence type="ECO:0000313" key="3">
    <source>
        <dbReference type="EMBL" id="KTD18967.1"/>
    </source>
</evidence>